<evidence type="ECO:0000259" key="1">
    <source>
        <dbReference type="Pfam" id="PF00535"/>
    </source>
</evidence>
<sequence>MVTLSLVIATVSRPTLARTLRSLRGQAWEPGNEVLLVGDGPQPVAAELFAQLAIPGRYIENPGERGMWGHHARNWVLDTKQATGTHVMALDDDDEYTPDAIAAVRAALRLAPDRPHIFRMSGHPTAPLIWRPGQPVLTVGNLGTPCLVFPNDPTKLGRYGMRYSGDCDFAATTCAQYAAGPVWREEVICRVRPGRS</sequence>
<evidence type="ECO:0000313" key="3">
    <source>
        <dbReference type="Proteomes" id="UP000464178"/>
    </source>
</evidence>
<dbReference type="CDD" id="cd00761">
    <property type="entry name" value="Glyco_tranf_GTA_type"/>
    <property type="match status" value="1"/>
</dbReference>
<dbReference type="Pfam" id="PF00535">
    <property type="entry name" value="Glycos_transf_2"/>
    <property type="match status" value="1"/>
</dbReference>
<dbReference type="EMBL" id="LR593886">
    <property type="protein sequence ID" value="VTS01521.1"/>
    <property type="molecule type" value="Genomic_DNA"/>
</dbReference>
<dbReference type="Gene3D" id="3.90.550.10">
    <property type="entry name" value="Spore Coat Polysaccharide Biosynthesis Protein SpsA, Chain A"/>
    <property type="match status" value="1"/>
</dbReference>
<reference evidence="2 3" key="1">
    <citation type="submission" date="2019-05" db="EMBL/GenBank/DDBJ databases">
        <authorList>
            <consortium name="Science for Life Laboratories"/>
        </authorList>
    </citation>
    <scope>NUCLEOTIDE SEQUENCE [LARGE SCALE GENOMIC DNA]</scope>
    <source>
        <strain evidence="2">Soil9</strain>
    </source>
</reference>
<dbReference type="KEGG" id="gms:SOIL9_78220"/>
<evidence type="ECO:0000313" key="2">
    <source>
        <dbReference type="EMBL" id="VTS01521.1"/>
    </source>
</evidence>
<feature type="domain" description="Glycosyltransferase 2-like" evidence="1">
    <location>
        <begin position="6"/>
        <end position="104"/>
    </location>
</feature>
<protein>
    <submittedName>
        <fullName evidence="2">: Glycos_transf_2</fullName>
    </submittedName>
</protein>
<dbReference type="Proteomes" id="UP000464178">
    <property type="component" value="Chromosome"/>
</dbReference>
<proteinExistence type="predicted"/>
<keyword evidence="3" id="KW-1185">Reference proteome</keyword>
<name>A0A6P2DLJ8_9BACT</name>
<organism evidence="2 3">
    <name type="scientific">Gemmata massiliana</name>
    <dbReference type="NCBI Taxonomy" id="1210884"/>
    <lineage>
        <taxon>Bacteria</taxon>
        <taxon>Pseudomonadati</taxon>
        <taxon>Planctomycetota</taxon>
        <taxon>Planctomycetia</taxon>
        <taxon>Gemmatales</taxon>
        <taxon>Gemmataceae</taxon>
        <taxon>Gemmata</taxon>
    </lineage>
</organism>
<dbReference type="RefSeq" id="WP_162672473.1">
    <property type="nucleotide sequence ID" value="NZ_LR593886.1"/>
</dbReference>
<dbReference type="SUPFAM" id="SSF53448">
    <property type="entry name" value="Nucleotide-diphospho-sugar transferases"/>
    <property type="match status" value="1"/>
</dbReference>
<dbReference type="InterPro" id="IPR001173">
    <property type="entry name" value="Glyco_trans_2-like"/>
</dbReference>
<dbReference type="InterPro" id="IPR029044">
    <property type="entry name" value="Nucleotide-diphossugar_trans"/>
</dbReference>
<gene>
    <name evidence="2" type="ORF">SOIL9_78220</name>
</gene>
<dbReference type="AlphaFoldDB" id="A0A6P2DLJ8"/>
<accession>A0A6P2DLJ8</accession>